<evidence type="ECO:0000256" key="12">
    <source>
        <dbReference type="SAM" id="MobiDB-lite"/>
    </source>
</evidence>
<dbReference type="AlphaFoldDB" id="A0A6A8M529"/>
<keyword evidence="4 9" id="KW-0812">Transmembrane</keyword>
<feature type="active site" evidence="9">
    <location>
        <position position="126"/>
    </location>
</feature>
<proteinExistence type="inferred from homology"/>
<dbReference type="EC" id="3.4.23.36" evidence="9"/>
<evidence type="ECO:0000256" key="7">
    <source>
        <dbReference type="ARBA" id="ARBA00022989"/>
    </source>
</evidence>
<evidence type="ECO:0000256" key="2">
    <source>
        <dbReference type="ARBA" id="ARBA00022475"/>
    </source>
</evidence>
<evidence type="ECO:0000256" key="3">
    <source>
        <dbReference type="ARBA" id="ARBA00022670"/>
    </source>
</evidence>
<dbReference type="GO" id="GO:0005886">
    <property type="term" value="C:plasma membrane"/>
    <property type="evidence" value="ECO:0007669"/>
    <property type="project" value="UniProtKB-SubCell"/>
</dbReference>
<dbReference type="PROSITE" id="PS00855">
    <property type="entry name" value="SPASE_II"/>
    <property type="match status" value="1"/>
</dbReference>
<dbReference type="GO" id="GO:0006508">
    <property type="term" value="P:proteolysis"/>
    <property type="evidence" value="ECO:0007669"/>
    <property type="project" value="UniProtKB-KW"/>
</dbReference>
<feature type="region of interest" description="Disordered" evidence="12">
    <location>
        <begin position="147"/>
        <end position="177"/>
    </location>
</feature>
<comment type="caution">
    <text evidence="13">The sequence shown here is derived from an EMBL/GenBank/DDBJ whole genome shotgun (WGS) entry which is preliminary data.</text>
</comment>
<feature type="transmembrane region" description="Helical" evidence="9">
    <location>
        <begin position="57"/>
        <end position="76"/>
    </location>
</feature>
<sequence>MIAGLICLIIAADQLVKYIIRCDFQEGETLPVIQDVFHITYVRNRGAAFSMFQNQPFITILIPVIFMVACLVFLIWARKNHESRLQQVAVAMILAGGTGNLIDRIVLGYVTDMFDFRVFPVFNVADMAVTGGCALLLIYFVFFEEKKTSGSGGDRNRRENTDIKKDQSEQKGGDGDE</sequence>
<feature type="transmembrane region" description="Helical" evidence="9">
    <location>
        <begin position="88"/>
        <end position="110"/>
    </location>
</feature>
<keyword evidence="2 9" id="KW-1003">Cell membrane</keyword>
<reference evidence="13" key="1">
    <citation type="submission" date="2019-09" db="EMBL/GenBank/DDBJ databases">
        <title>In-depth cultivation of the pig gut microbiome towards novel bacterial diversity and tailored functional studies.</title>
        <authorList>
            <person name="Wylensek D."/>
            <person name="Hitch T.C.A."/>
            <person name="Clavel T."/>
        </authorList>
    </citation>
    <scope>NUCLEOTIDE SEQUENCE</scope>
    <source>
        <strain evidence="13">RF-744-FAT-WT-3</strain>
    </source>
</reference>
<gene>
    <name evidence="9 13" type="primary">lspA</name>
    <name evidence="13" type="ORF">FYJ66_00075</name>
</gene>
<evidence type="ECO:0000256" key="8">
    <source>
        <dbReference type="ARBA" id="ARBA00023136"/>
    </source>
</evidence>
<keyword evidence="6 9" id="KW-0378">Hydrolase</keyword>
<comment type="caution">
    <text evidence="9">Lacks conserved residue(s) required for the propagation of feature annotation.</text>
</comment>
<evidence type="ECO:0000256" key="1">
    <source>
        <dbReference type="ARBA" id="ARBA00006139"/>
    </source>
</evidence>
<evidence type="ECO:0000256" key="5">
    <source>
        <dbReference type="ARBA" id="ARBA00022750"/>
    </source>
</evidence>
<comment type="subcellular location">
    <subcellularLocation>
        <location evidence="9">Cell membrane</location>
        <topology evidence="9">Multi-pass membrane protein</topology>
    </subcellularLocation>
</comment>
<dbReference type="Pfam" id="PF01252">
    <property type="entry name" value="Peptidase_A8"/>
    <property type="match status" value="1"/>
</dbReference>
<organism evidence="13">
    <name type="scientific">Baileyella intestinalis</name>
    <dbReference type="NCBI Taxonomy" id="2606709"/>
    <lineage>
        <taxon>Bacteria</taxon>
        <taxon>Bacillati</taxon>
        <taxon>Bacillota</taxon>
        <taxon>Clostridia</taxon>
        <taxon>Peptostreptococcales</taxon>
        <taxon>Anaerovoracaceae</taxon>
        <taxon>Baileyella</taxon>
    </lineage>
</organism>
<dbReference type="PANTHER" id="PTHR33695:SF1">
    <property type="entry name" value="LIPOPROTEIN SIGNAL PEPTIDASE"/>
    <property type="match status" value="1"/>
</dbReference>
<evidence type="ECO:0000313" key="13">
    <source>
        <dbReference type="EMBL" id="MST68011.1"/>
    </source>
</evidence>
<evidence type="ECO:0000256" key="6">
    <source>
        <dbReference type="ARBA" id="ARBA00022801"/>
    </source>
</evidence>
<comment type="catalytic activity">
    <reaction evidence="9 10">
        <text>Release of signal peptides from bacterial membrane prolipoproteins. Hydrolyzes -Xaa-Yaa-Zaa-|-(S,diacylglyceryl)Cys-, in which Xaa is hydrophobic (preferably Leu), and Yaa (Ala or Ser) and Zaa (Gly or Ala) have small, neutral side chains.</text>
        <dbReference type="EC" id="3.4.23.36"/>
    </reaction>
</comment>
<dbReference type="EMBL" id="VUNB01000001">
    <property type="protein sequence ID" value="MST68011.1"/>
    <property type="molecule type" value="Genomic_DNA"/>
</dbReference>
<comment type="function">
    <text evidence="9 10">This protein specifically catalyzes the removal of signal peptides from prolipoproteins.</text>
</comment>
<comment type="pathway">
    <text evidence="9">Protein modification; lipoprotein biosynthesis (signal peptide cleavage).</text>
</comment>
<dbReference type="PANTHER" id="PTHR33695">
    <property type="entry name" value="LIPOPROTEIN SIGNAL PEPTIDASE"/>
    <property type="match status" value="1"/>
</dbReference>
<accession>A0A6A8M529</accession>
<dbReference type="UniPathway" id="UPA00665"/>
<keyword evidence="7 9" id="KW-1133">Transmembrane helix</keyword>
<evidence type="ECO:0000256" key="11">
    <source>
        <dbReference type="RuleBase" id="RU004181"/>
    </source>
</evidence>
<comment type="similarity">
    <text evidence="1 9 11">Belongs to the peptidase A8 family.</text>
</comment>
<dbReference type="PRINTS" id="PR00781">
    <property type="entry name" value="LIPOSIGPTASE"/>
</dbReference>
<evidence type="ECO:0000256" key="4">
    <source>
        <dbReference type="ARBA" id="ARBA00022692"/>
    </source>
</evidence>
<dbReference type="RefSeq" id="WP_154571493.1">
    <property type="nucleotide sequence ID" value="NZ_VUNB01000001.1"/>
</dbReference>
<keyword evidence="3 9" id="KW-0645">Protease</keyword>
<feature type="transmembrane region" description="Helical" evidence="9">
    <location>
        <begin position="122"/>
        <end position="142"/>
    </location>
</feature>
<name>A0A6A8M529_9FIRM</name>
<dbReference type="InterPro" id="IPR001872">
    <property type="entry name" value="Peptidase_A8"/>
</dbReference>
<keyword evidence="8 9" id="KW-0472">Membrane</keyword>
<evidence type="ECO:0000256" key="9">
    <source>
        <dbReference type="HAMAP-Rule" id="MF_00161"/>
    </source>
</evidence>
<dbReference type="NCBIfam" id="TIGR00077">
    <property type="entry name" value="lspA"/>
    <property type="match status" value="1"/>
</dbReference>
<keyword evidence="5 9" id="KW-0064">Aspartyl protease</keyword>
<protein>
    <recommendedName>
        <fullName evidence="9">Lipoprotein signal peptidase</fullName>
        <ecNumber evidence="9">3.4.23.36</ecNumber>
    </recommendedName>
    <alternativeName>
        <fullName evidence="9">Prolipoprotein signal peptidase</fullName>
    </alternativeName>
    <alternativeName>
        <fullName evidence="9">Signal peptidase II</fullName>
        <shortName evidence="9">SPase II</shortName>
    </alternativeName>
</protein>
<evidence type="ECO:0000256" key="10">
    <source>
        <dbReference type="RuleBase" id="RU000594"/>
    </source>
</evidence>
<dbReference type="GO" id="GO:0004190">
    <property type="term" value="F:aspartic-type endopeptidase activity"/>
    <property type="evidence" value="ECO:0007669"/>
    <property type="project" value="UniProtKB-UniRule"/>
</dbReference>
<feature type="active site" evidence="9">
    <location>
        <position position="112"/>
    </location>
</feature>
<dbReference type="HAMAP" id="MF_00161">
    <property type="entry name" value="LspA"/>
    <property type="match status" value="1"/>
</dbReference>